<keyword evidence="2" id="KW-1185">Reference proteome</keyword>
<reference evidence="1 2" key="1">
    <citation type="submission" date="2009-07" db="EMBL/GenBank/DDBJ databases">
        <authorList>
            <person name="Madupu R."/>
            <person name="Durkin A.S."/>
            <person name="Torralba M."/>
            <person name="Methe B."/>
            <person name="Sutton G.G."/>
            <person name="Strausberg R.L."/>
            <person name="Nelson K.E."/>
        </authorList>
    </citation>
    <scope>NUCLEOTIDE SEQUENCE [LARGE SCALE GENOMIC DNA]</scope>
    <source>
        <strain evidence="1 2">SK82</strain>
    </source>
</reference>
<dbReference type="Proteomes" id="UP000018419">
    <property type="component" value="Unassembled WGS sequence"/>
</dbReference>
<organism evidence="1 2">
    <name type="scientific">Acinetobacter radioresistens SK82</name>
    <dbReference type="NCBI Taxonomy" id="596318"/>
    <lineage>
        <taxon>Bacteria</taxon>
        <taxon>Pseudomonadati</taxon>
        <taxon>Pseudomonadota</taxon>
        <taxon>Gammaproteobacteria</taxon>
        <taxon>Moraxellales</taxon>
        <taxon>Moraxellaceae</taxon>
        <taxon>Acinetobacter</taxon>
    </lineage>
</organism>
<comment type="caution">
    <text evidence="1">The sequence shown here is derived from an EMBL/GenBank/DDBJ whole genome shotgun (WGS) entry which is preliminary data.</text>
</comment>
<name>A0ABM9YP97_ACIRA</name>
<evidence type="ECO:0000313" key="2">
    <source>
        <dbReference type="Proteomes" id="UP000018419"/>
    </source>
</evidence>
<protein>
    <recommendedName>
        <fullName evidence="3">ASCH domain-containing protein</fullName>
    </recommendedName>
</protein>
<accession>A0ABM9YP97</accession>
<evidence type="ECO:0000313" key="1">
    <source>
        <dbReference type="EMBL" id="EET82822.1"/>
    </source>
</evidence>
<sequence length="118" mass="13551">MKIKTAFAEQFSTHDYDPDFAAHYFGRIELHLDTPLVVLGEEQTQRITLSILVLQDGTIDTDQVCTIKLYKGKPEDKAYLDEFLHVDELTTTQFDHFTNLEEVKREIGLFGMELAQVA</sequence>
<proteinExistence type="predicted"/>
<dbReference type="EMBL" id="ACVR01000029">
    <property type="protein sequence ID" value="EET82822.1"/>
    <property type="molecule type" value="Genomic_DNA"/>
</dbReference>
<dbReference type="RefSeq" id="WP_005405027.1">
    <property type="nucleotide sequence ID" value="NZ_ACVR01000029.1"/>
</dbReference>
<evidence type="ECO:0008006" key="3">
    <source>
        <dbReference type="Google" id="ProtNLM"/>
    </source>
</evidence>
<gene>
    <name evidence="1" type="ORF">ACIRA0001_1616</name>
</gene>